<sequence length="869" mass="96628">MSGFFLQKTTPAAIHAVAESNFSLNHMNFDFSLIKMNYPVELQPLENLLSSQRRASAENGYFHILARRLGALIDDVLPEVPVLLKAYGTRASEIAQNASVAQGKSKSIVEGLFATQIGVDSTTIGVTATSGMSALRMHLLACLLARLVQYRQKTIIQSAEDEGMINNSMAYAAASQIIDIAIAEHEIPSTSKEQFKDDLYRNIISNFILALSTMEKLVKGQPQRIQTGGVLLAFLSWHIYPDLVVLGMKTTDIVQADSLVNSGGVITIAIAGHDPNPRGDSNELPWAYCSLSLSSIRYYGLYAGMRTSTFDSTRLSITQLQLVAFGSFMKPACVTDLILYAKIIRRIYTVLYSELLLEAKGIKAKNMCTIKDLDGRLDTVILAAEDTYHEPHNCLSRAKIDVLRLLHGFRQGLNFLLSDDAHELAEAMKLVNYGVRHAYGWLGNDEGRSITDVLGLSDISKVLPAVKTPKSRPTFSHSPNRPMNEAELFETLIEEGGHGFEDKEMVFHDFFYGNPTFAAVYRVRNGNSYTLDQKHSMDEATILPLNMLDHLLGYRYDRIKTSLRLFGRISAYYEEYLPEATVSMRAITRSIYQNDFASGVLSGLEGPTDLEHIHTKENRSDPEVRIFSRPLTSTQAFLCILYFESGTISALEEKLERKLLSDPFPQQNISNDAVEHVVGNVGKQGIALLAPPEKPEVRQHAIGEWHYSTHTRFDGLKGSGLFDDTSLHLSFTGYEVPLQLGSNNIRGKEAYFLETRLALNDKHHWVGDLDILKALDDIKTVKGLGAVSGLCGHDPSYSMANIEAAVTSIDCWEELLDAPDGVMVLRADSSWMARLGAVSIAHQKQYMCKYLPTWEEICWTCVMEAVSSY</sequence>
<keyword evidence="2" id="KW-1185">Reference proteome</keyword>
<evidence type="ECO:0000313" key="1">
    <source>
        <dbReference type="EMBL" id="KAF2842538.1"/>
    </source>
</evidence>
<proteinExistence type="predicted"/>
<dbReference type="OrthoDB" id="5354164at2759"/>
<dbReference type="Proteomes" id="UP000799429">
    <property type="component" value="Unassembled WGS sequence"/>
</dbReference>
<dbReference type="AlphaFoldDB" id="A0A9P4SJ57"/>
<evidence type="ECO:0000313" key="2">
    <source>
        <dbReference type="Proteomes" id="UP000799429"/>
    </source>
</evidence>
<dbReference type="EMBL" id="MU006090">
    <property type="protein sequence ID" value="KAF2842538.1"/>
    <property type="molecule type" value="Genomic_DNA"/>
</dbReference>
<reference evidence="1" key="1">
    <citation type="journal article" date="2020" name="Stud. Mycol.">
        <title>101 Dothideomycetes genomes: a test case for predicting lifestyles and emergence of pathogens.</title>
        <authorList>
            <person name="Haridas S."/>
            <person name="Albert R."/>
            <person name="Binder M."/>
            <person name="Bloem J."/>
            <person name="Labutti K."/>
            <person name="Salamov A."/>
            <person name="Andreopoulos B."/>
            <person name="Baker S."/>
            <person name="Barry K."/>
            <person name="Bills G."/>
            <person name="Bluhm B."/>
            <person name="Cannon C."/>
            <person name="Castanera R."/>
            <person name="Culley D."/>
            <person name="Daum C."/>
            <person name="Ezra D."/>
            <person name="Gonzalez J."/>
            <person name="Henrissat B."/>
            <person name="Kuo A."/>
            <person name="Liang C."/>
            <person name="Lipzen A."/>
            <person name="Lutzoni F."/>
            <person name="Magnuson J."/>
            <person name="Mondo S."/>
            <person name="Nolan M."/>
            <person name="Ohm R."/>
            <person name="Pangilinan J."/>
            <person name="Park H.-J."/>
            <person name="Ramirez L."/>
            <person name="Alfaro M."/>
            <person name="Sun H."/>
            <person name="Tritt A."/>
            <person name="Yoshinaga Y."/>
            <person name="Zwiers L.-H."/>
            <person name="Turgeon B."/>
            <person name="Goodwin S."/>
            <person name="Spatafora J."/>
            <person name="Crous P."/>
            <person name="Grigoriev I."/>
        </authorList>
    </citation>
    <scope>NUCLEOTIDE SEQUENCE</scope>
    <source>
        <strain evidence="1">CBS 101060</strain>
    </source>
</reference>
<name>A0A9P4SJ57_9PEZI</name>
<organism evidence="1 2">
    <name type="scientific">Patellaria atrata CBS 101060</name>
    <dbReference type="NCBI Taxonomy" id="1346257"/>
    <lineage>
        <taxon>Eukaryota</taxon>
        <taxon>Fungi</taxon>
        <taxon>Dikarya</taxon>
        <taxon>Ascomycota</taxon>
        <taxon>Pezizomycotina</taxon>
        <taxon>Dothideomycetes</taxon>
        <taxon>Dothideomycetes incertae sedis</taxon>
        <taxon>Patellariales</taxon>
        <taxon>Patellariaceae</taxon>
        <taxon>Patellaria</taxon>
    </lineage>
</organism>
<protein>
    <submittedName>
        <fullName evidence="1">Uncharacterized protein</fullName>
    </submittedName>
</protein>
<accession>A0A9P4SJ57</accession>
<gene>
    <name evidence="1" type="ORF">M501DRAFT_1008430</name>
</gene>
<comment type="caution">
    <text evidence="1">The sequence shown here is derived from an EMBL/GenBank/DDBJ whole genome shotgun (WGS) entry which is preliminary data.</text>
</comment>